<keyword evidence="6" id="KW-1185">Reference proteome</keyword>
<dbReference type="PANTHER" id="PTHR34069">
    <property type="entry name" value="3-OXOACYL-[ACYL-CARRIER-PROTEIN] SYNTHASE 3"/>
    <property type="match status" value="1"/>
</dbReference>
<sequence>MSIAAFGSYLPAEVITPTPADAETDFMATSPLFRPPAERHRIAPGERAAEMVEKAARPMFERLGCAPAGNVDMLITNTLLPDECITGCGAESAYRLGCEPDLVLDLHNAGCAAFPYMLKIARAMITTGEAKTVLVANVQNTAGQLFAQPEIGTRQAAALAGDGCGVAYLTADDRSPVLGVHVRSTPAFAQDMSPATGDGRKYWEPGSGELEIAFAQEKSKEIIERGNNLIPEVVGELCKNLEISNIDYLVTNQPNRLFLRNWRNALGLTTDQHLDSFDRCGNLYGAAVPITLDMAIRDGVVGADKLIVMAGFAHAGDFAAAAAVRWNG</sequence>
<keyword evidence="1" id="KW-0808">Transferase</keyword>
<dbReference type="InterPro" id="IPR016039">
    <property type="entry name" value="Thiolase-like"/>
</dbReference>
<dbReference type="SUPFAM" id="SSF53901">
    <property type="entry name" value="Thiolase-like"/>
    <property type="match status" value="1"/>
</dbReference>
<comment type="caution">
    <text evidence="5">The sequence shown here is derived from an EMBL/GenBank/DDBJ whole genome shotgun (WGS) entry which is preliminary data.</text>
</comment>
<protein>
    <submittedName>
        <fullName evidence="5">3-oxoacyl-ACP synthase</fullName>
    </submittedName>
</protein>
<keyword evidence="2" id="KW-0012">Acyltransferase</keyword>
<organism evidence="5 6">
    <name type="scientific">Nocardia pulmonis</name>
    <dbReference type="NCBI Taxonomy" id="2951408"/>
    <lineage>
        <taxon>Bacteria</taxon>
        <taxon>Bacillati</taxon>
        <taxon>Actinomycetota</taxon>
        <taxon>Actinomycetes</taxon>
        <taxon>Mycobacteriales</taxon>
        <taxon>Nocardiaceae</taxon>
        <taxon>Nocardia</taxon>
    </lineage>
</organism>
<dbReference type="PANTHER" id="PTHR34069:SF2">
    <property type="entry name" value="BETA-KETOACYL-[ACYL-CARRIER-PROTEIN] SYNTHASE III"/>
    <property type="match status" value="1"/>
</dbReference>
<dbReference type="Pfam" id="PF08541">
    <property type="entry name" value="ACP_syn_III_C"/>
    <property type="match status" value="1"/>
</dbReference>
<dbReference type="InterPro" id="IPR013747">
    <property type="entry name" value="ACP_syn_III_C"/>
</dbReference>
<feature type="domain" description="Beta-ketoacyl-[acyl-carrier-protein] synthase III C-terminal" evidence="3">
    <location>
        <begin position="240"/>
        <end position="326"/>
    </location>
</feature>
<gene>
    <name evidence="5" type="ORF">NDR86_35925</name>
</gene>
<evidence type="ECO:0000259" key="4">
    <source>
        <dbReference type="Pfam" id="PF08545"/>
    </source>
</evidence>
<dbReference type="Proteomes" id="UP001139157">
    <property type="component" value="Unassembled WGS sequence"/>
</dbReference>
<dbReference type="EMBL" id="JAMRXG010000029">
    <property type="protein sequence ID" value="MCM6778881.1"/>
    <property type="molecule type" value="Genomic_DNA"/>
</dbReference>
<dbReference type="InterPro" id="IPR013751">
    <property type="entry name" value="ACP_syn_III_N"/>
</dbReference>
<dbReference type="Gene3D" id="3.40.47.10">
    <property type="match status" value="1"/>
</dbReference>
<dbReference type="GO" id="GO:0006633">
    <property type="term" value="P:fatty acid biosynthetic process"/>
    <property type="evidence" value="ECO:0007669"/>
    <property type="project" value="InterPro"/>
</dbReference>
<evidence type="ECO:0000256" key="1">
    <source>
        <dbReference type="ARBA" id="ARBA00022679"/>
    </source>
</evidence>
<dbReference type="Pfam" id="PF08545">
    <property type="entry name" value="ACP_syn_III"/>
    <property type="match status" value="1"/>
</dbReference>
<feature type="domain" description="Beta-ketoacyl-[acyl-carrier-protein] synthase III N-terminal" evidence="4">
    <location>
        <begin position="108"/>
        <end position="184"/>
    </location>
</feature>
<dbReference type="GO" id="GO:0004315">
    <property type="term" value="F:3-oxoacyl-[acyl-carrier-protein] synthase activity"/>
    <property type="evidence" value="ECO:0007669"/>
    <property type="project" value="InterPro"/>
</dbReference>
<name>A0A9X2EEF4_9NOCA</name>
<proteinExistence type="predicted"/>
<evidence type="ECO:0000259" key="3">
    <source>
        <dbReference type="Pfam" id="PF08541"/>
    </source>
</evidence>
<evidence type="ECO:0000313" key="5">
    <source>
        <dbReference type="EMBL" id="MCM6778881.1"/>
    </source>
</evidence>
<accession>A0A9X2EEF4</accession>
<evidence type="ECO:0000313" key="6">
    <source>
        <dbReference type="Proteomes" id="UP001139157"/>
    </source>
</evidence>
<dbReference type="AlphaFoldDB" id="A0A9X2EEF4"/>
<reference evidence="5" key="1">
    <citation type="submission" date="2022-06" db="EMBL/GenBank/DDBJ databases">
        <title>Novel species in genus nocardia.</title>
        <authorList>
            <person name="Li F."/>
        </authorList>
    </citation>
    <scope>NUCLEOTIDE SEQUENCE</scope>
    <source>
        <strain evidence="5">CDC141</strain>
    </source>
</reference>
<evidence type="ECO:0000256" key="2">
    <source>
        <dbReference type="ARBA" id="ARBA00023315"/>
    </source>
</evidence>
<dbReference type="GO" id="GO:0044550">
    <property type="term" value="P:secondary metabolite biosynthetic process"/>
    <property type="evidence" value="ECO:0007669"/>
    <property type="project" value="TreeGrafter"/>
</dbReference>
<dbReference type="RefSeq" id="WP_251918587.1">
    <property type="nucleotide sequence ID" value="NZ_JAMRXG010000029.1"/>
</dbReference>